<dbReference type="SUPFAM" id="SSF52096">
    <property type="entry name" value="ClpP/crotonase"/>
    <property type="match status" value="1"/>
</dbReference>
<dbReference type="InterPro" id="IPR036034">
    <property type="entry name" value="PDZ_sf"/>
</dbReference>
<gene>
    <name evidence="3" type="ORF">OO013_04935</name>
</gene>
<dbReference type="Pfam" id="PF03572">
    <property type="entry name" value="Peptidase_S41"/>
    <property type="match status" value="1"/>
</dbReference>
<dbReference type="PROSITE" id="PS51257">
    <property type="entry name" value="PROKAR_LIPOPROTEIN"/>
    <property type="match status" value="1"/>
</dbReference>
<dbReference type="SMART" id="SM00245">
    <property type="entry name" value="TSPc"/>
    <property type="match status" value="1"/>
</dbReference>
<dbReference type="Gene3D" id="2.30.42.10">
    <property type="match status" value="1"/>
</dbReference>
<dbReference type="Gene3D" id="3.30.750.170">
    <property type="match status" value="1"/>
</dbReference>
<evidence type="ECO:0000259" key="2">
    <source>
        <dbReference type="SMART" id="SM00245"/>
    </source>
</evidence>
<dbReference type="Gene3D" id="3.90.226.10">
    <property type="entry name" value="2-enoyl-CoA Hydratase, Chain A, domain 1"/>
    <property type="match status" value="1"/>
</dbReference>
<accession>A0ABT3RPK7</accession>
<dbReference type="SMART" id="SM00228">
    <property type="entry name" value="PDZ"/>
    <property type="match status" value="1"/>
</dbReference>
<dbReference type="RefSeq" id="WP_266055572.1">
    <property type="nucleotide sequence ID" value="NZ_JAPFQN010000003.1"/>
</dbReference>
<reference evidence="3 4" key="1">
    <citation type="submission" date="2022-11" db="EMBL/GenBank/DDBJ databases">
        <title>The characterization of three novel Bacteroidetes species and genomic analysis of their roles in tidal elemental geochemical cycles.</title>
        <authorList>
            <person name="Ma K."/>
        </authorList>
    </citation>
    <scope>NUCLEOTIDE SEQUENCE [LARGE SCALE GENOMIC DNA]</scope>
    <source>
        <strain evidence="3 4">M17</strain>
    </source>
</reference>
<dbReference type="EMBL" id="JAPFQN010000003">
    <property type="protein sequence ID" value="MCX2743197.1"/>
    <property type="molecule type" value="Genomic_DNA"/>
</dbReference>
<evidence type="ECO:0000259" key="1">
    <source>
        <dbReference type="SMART" id="SM00228"/>
    </source>
</evidence>
<dbReference type="InterPro" id="IPR005151">
    <property type="entry name" value="Tail-specific_protease"/>
</dbReference>
<dbReference type="InterPro" id="IPR029045">
    <property type="entry name" value="ClpP/crotonase-like_dom_sf"/>
</dbReference>
<sequence length="468" mass="52013">MKVVIFKKSNLAIKIFLMFLLVIGLSCTDEGPSKPVIDGDPISVWVYETMNEVYLWEDLIPSEIDLNKNPEAVFNEILYSGDRFSFLTNDYAGLINSLEGVSQEAGYEFQLLRVDESSTDIVALILYTKQGSPARMEGLRRGDVITAINGTALTTSNYLDLISQISETHTISYRSYDEGIGSYVDQNDLTLSTTVVSENPNFLDSVYTLSNGQKMGYFVYHFFSPGPGSTDQYDIEMDDIFAKFKAEGIENLVLDLRYNSGGSISSAQLLASLIAPGVTSNDILYKNVWNDLYMDYIQGLEDGDEILNGRFQDRTNNIGNSLSGQTLYVLVGNRTASASELIINGLRPYMNVVIIGESTVGKNVGSIPIQDENSSYGMLPIVFQIFNANNQSDYEQGFTPDFEVDEFASRMVQFGSLDDPLLSTAYNLIIGEPGRIAPFGKKFEGELIQSSIENKVWSNRLIFDKPIK</sequence>
<comment type="caution">
    <text evidence="3">The sequence shown here is derived from an EMBL/GenBank/DDBJ whole genome shotgun (WGS) entry which is preliminary data.</text>
</comment>
<dbReference type="Proteomes" id="UP001209885">
    <property type="component" value="Unassembled WGS sequence"/>
</dbReference>
<evidence type="ECO:0000313" key="3">
    <source>
        <dbReference type="EMBL" id="MCX2743197.1"/>
    </source>
</evidence>
<dbReference type="InterPro" id="IPR001478">
    <property type="entry name" value="PDZ"/>
</dbReference>
<proteinExistence type="predicted"/>
<keyword evidence="4" id="KW-1185">Reference proteome</keyword>
<evidence type="ECO:0000313" key="4">
    <source>
        <dbReference type="Proteomes" id="UP001209885"/>
    </source>
</evidence>
<dbReference type="SUPFAM" id="SSF50156">
    <property type="entry name" value="PDZ domain-like"/>
    <property type="match status" value="1"/>
</dbReference>
<dbReference type="PANTHER" id="PTHR32060:SF30">
    <property type="entry name" value="CARBOXY-TERMINAL PROCESSING PROTEASE CTPA"/>
    <property type="match status" value="1"/>
</dbReference>
<dbReference type="InterPro" id="IPR041613">
    <property type="entry name" value="Pept_S41_N"/>
</dbReference>
<dbReference type="PANTHER" id="PTHR32060">
    <property type="entry name" value="TAIL-SPECIFIC PROTEASE"/>
    <property type="match status" value="1"/>
</dbReference>
<dbReference type="CDD" id="cd07561">
    <property type="entry name" value="Peptidase_S41_CPP_like"/>
    <property type="match status" value="1"/>
</dbReference>
<organism evidence="3 4">
    <name type="scientific">Mangrovivirga halotolerans</name>
    <dbReference type="NCBI Taxonomy" id="2993936"/>
    <lineage>
        <taxon>Bacteria</taxon>
        <taxon>Pseudomonadati</taxon>
        <taxon>Bacteroidota</taxon>
        <taxon>Cytophagia</taxon>
        <taxon>Cytophagales</taxon>
        <taxon>Mangrovivirgaceae</taxon>
        <taxon>Mangrovivirga</taxon>
    </lineage>
</organism>
<feature type="domain" description="PDZ" evidence="1">
    <location>
        <begin position="105"/>
        <end position="177"/>
    </location>
</feature>
<name>A0ABT3RPK7_9BACT</name>
<protein>
    <submittedName>
        <fullName evidence="3">S41 family peptidase</fullName>
    </submittedName>
</protein>
<dbReference type="Pfam" id="PF18294">
    <property type="entry name" value="Pept_S41_N"/>
    <property type="match status" value="1"/>
</dbReference>
<feature type="domain" description="Tail specific protease" evidence="2">
    <location>
        <begin position="188"/>
        <end position="405"/>
    </location>
</feature>